<evidence type="ECO:0000313" key="3">
    <source>
        <dbReference type="EMBL" id="MFC6081354.1"/>
    </source>
</evidence>
<feature type="region of interest" description="Disordered" evidence="1">
    <location>
        <begin position="24"/>
        <end position="45"/>
    </location>
</feature>
<organism evidence="3 4">
    <name type="scientific">Sphaerisporangium aureirubrum</name>
    <dbReference type="NCBI Taxonomy" id="1544736"/>
    <lineage>
        <taxon>Bacteria</taxon>
        <taxon>Bacillati</taxon>
        <taxon>Actinomycetota</taxon>
        <taxon>Actinomycetes</taxon>
        <taxon>Streptosporangiales</taxon>
        <taxon>Streptosporangiaceae</taxon>
        <taxon>Sphaerisporangium</taxon>
    </lineage>
</organism>
<evidence type="ECO:0000313" key="4">
    <source>
        <dbReference type="Proteomes" id="UP001596137"/>
    </source>
</evidence>
<dbReference type="SUPFAM" id="SSF50494">
    <property type="entry name" value="Trypsin-like serine proteases"/>
    <property type="match status" value="1"/>
</dbReference>
<feature type="signal peptide" evidence="2">
    <location>
        <begin position="1"/>
        <end position="27"/>
    </location>
</feature>
<dbReference type="PROSITE" id="PS00134">
    <property type="entry name" value="TRYPSIN_HIS"/>
    <property type="match status" value="1"/>
</dbReference>
<reference evidence="4" key="1">
    <citation type="journal article" date="2019" name="Int. J. Syst. Evol. Microbiol.">
        <title>The Global Catalogue of Microorganisms (GCM) 10K type strain sequencing project: providing services to taxonomists for standard genome sequencing and annotation.</title>
        <authorList>
            <consortium name="The Broad Institute Genomics Platform"/>
            <consortium name="The Broad Institute Genome Sequencing Center for Infectious Disease"/>
            <person name="Wu L."/>
            <person name="Ma J."/>
        </authorList>
    </citation>
    <scope>NUCLEOTIDE SEQUENCE [LARGE SCALE GENOMIC DNA]</scope>
    <source>
        <strain evidence="4">JCM 30346</strain>
    </source>
</reference>
<feature type="chain" id="PRO_5046792836" description="Serine protease" evidence="2">
    <location>
        <begin position="28"/>
        <end position="420"/>
    </location>
</feature>
<keyword evidence="2" id="KW-0732">Signal</keyword>
<dbReference type="InterPro" id="IPR009003">
    <property type="entry name" value="Peptidase_S1_PA"/>
</dbReference>
<evidence type="ECO:0008006" key="5">
    <source>
        <dbReference type="Google" id="ProtNLM"/>
    </source>
</evidence>
<keyword evidence="4" id="KW-1185">Reference proteome</keyword>
<dbReference type="Proteomes" id="UP001596137">
    <property type="component" value="Unassembled WGS sequence"/>
</dbReference>
<dbReference type="InterPro" id="IPR043504">
    <property type="entry name" value="Peptidase_S1_PA_chymotrypsin"/>
</dbReference>
<comment type="caution">
    <text evidence="3">The sequence shown here is derived from an EMBL/GenBank/DDBJ whole genome shotgun (WGS) entry which is preliminary data.</text>
</comment>
<sequence>MNTPRLRRLAVAMGIVLAVAGTGSAGAASAPDPVKPRVTGPVEHTGPVPGGYASWKDLLLDQRKMVEAAGRITAALRRNGDGYAGVIAAPENRELRLYWKGKPPGYIDGLVGSLRRDVAISVLPARYSARELEREANRLIRENSGVLTSIAPSQDGSGLTASTASLGAARTAISGAAVPVTLEHGVRPELSSRWDDSPPWWAGGAWGVNGGPAICSTGFAVTYLGASKLLSAAHCASVGQTATDPTGQVIGPVTHVSLPRDLLLIGTNSGGRVFNNPINANGNAIVSTEYSNPVIGTSSSVVGLFVCTSGAFSGTNCNIRVTAVNVTINVGYLLFGMVQAEQQAHTNAAGQGDSGGPVEVVNPSNTTQVFATGSVSAIDTSTSVACTGYVTSGRICAWRMYYSPWSNVTGAFPGIAIIPG</sequence>
<dbReference type="RefSeq" id="WP_380749096.1">
    <property type="nucleotide sequence ID" value="NZ_JBHSRF010000009.1"/>
</dbReference>
<gene>
    <name evidence="3" type="ORF">ACFP1K_09300</name>
</gene>
<dbReference type="EMBL" id="JBHSRF010000009">
    <property type="protein sequence ID" value="MFC6081354.1"/>
    <property type="molecule type" value="Genomic_DNA"/>
</dbReference>
<dbReference type="Gene3D" id="2.40.10.10">
    <property type="entry name" value="Trypsin-like serine proteases"/>
    <property type="match status" value="2"/>
</dbReference>
<accession>A0ABW1NDD2</accession>
<name>A0ABW1NDD2_9ACTN</name>
<evidence type="ECO:0000256" key="2">
    <source>
        <dbReference type="SAM" id="SignalP"/>
    </source>
</evidence>
<proteinExistence type="predicted"/>
<dbReference type="InterPro" id="IPR018114">
    <property type="entry name" value="TRYPSIN_HIS"/>
</dbReference>
<evidence type="ECO:0000256" key="1">
    <source>
        <dbReference type="SAM" id="MobiDB-lite"/>
    </source>
</evidence>
<protein>
    <recommendedName>
        <fullName evidence="5">Serine protease</fullName>
    </recommendedName>
</protein>